<keyword evidence="2" id="KW-0378">Hydrolase</keyword>
<dbReference type="GO" id="GO:0005802">
    <property type="term" value="C:trans-Golgi network"/>
    <property type="evidence" value="ECO:0007669"/>
    <property type="project" value="TreeGrafter"/>
</dbReference>
<dbReference type="Proteomes" id="UP000288216">
    <property type="component" value="Unassembled WGS sequence"/>
</dbReference>
<dbReference type="OrthoDB" id="300641at2759"/>
<dbReference type="EMBL" id="BFAA01000068">
    <property type="protein sequence ID" value="GCB65051.1"/>
    <property type="molecule type" value="Genomic_DNA"/>
</dbReference>
<dbReference type="GO" id="GO:0000139">
    <property type="term" value="C:Golgi membrane"/>
    <property type="evidence" value="ECO:0007669"/>
    <property type="project" value="TreeGrafter"/>
</dbReference>
<feature type="domain" description="Peptidase S8/S53" evidence="6">
    <location>
        <begin position="18"/>
        <end position="81"/>
    </location>
</feature>
<dbReference type="GO" id="GO:0004252">
    <property type="term" value="F:serine-type endopeptidase activity"/>
    <property type="evidence" value="ECO:0007669"/>
    <property type="project" value="InterPro"/>
</dbReference>
<gene>
    <name evidence="7" type="ORF">scyTo_0000370</name>
</gene>
<evidence type="ECO:0000259" key="6">
    <source>
        <dbReference type="Pfam" id="PF00082"/>
    </source>
</evidence>
<evidence type="ECO:0000313" key="7">
    <source>
        <dbReference type="EMBL" id="GCB65051.1"/>
    </source>
</evidence>
<dbReference type="AlphaFoldDB" id="A0A401NVZ3"/>
<dbReference type="InterPro" id="IPR023828">
    <property type="entry name" value="Peptidase_S8_Ser-AS"/>
</dbReference>
<dbReference type="InterPro" id="IPR022398">
    <property type="entry name" value="Peptidase_S8_His-AS"/>
</dbReference>
<dbReference type="PROSITE" id="PS00137">
    <property type="entry name" value="SUBTILASE_HIS"/>
    <property type="match status" value="1"/>
</dbReference>
<evidence type="ECO:0000313" key="8">
    <source>
        <dbReference type="Proteomes" id="UP000288216"/>
    </source>
</evidence>
<comment type="similarity">
    <text evidence="5">Belongs to the peptidase S8 family.</text>
</comment>
<dbReference type="Gene3D" id="3.40.50.200">
    <property type="entry name" value="Peptidase S8/S53 domain"/>
    <property type="match status" value="1"/>
</dbReference>
<reference evidence="7 8" key="1">
    <citation type="journal article" date="2018" name="Nat. Ecol. Evol.">
        <title>Shark genomes provide insights into elasmobranch evolution and the origin of vertebrates.</title>
        <authorList>
            <person name="Hara Y"/>
            <person name="Yamaguchi K"/>
            <person name="Onimaru K"/>
            <person name="Kadota M"/>
            <person name="Koyanagi M"/>
            <person name="Keeley SD"/>
            <person name="Tatsumi K"/>
            <person name="Tanaka K"/>
            <person name="Motone F"/>
            <person name="Kageyama Y"/>
            <person name="Nozu R"/>
            <person name="Adachi N"/>
            <person name="Nishimura O"/>
            <person name="Nakagawa R"/>
            <person name="Tanegashima C"/>
            <person name="Kiyatake I"/>
            <person name="Matsumoto R"/>
            <person name="Murakumo K"/>
            <person name="Nishida K"/>
            <person name="Terakita A"/>
            <person name="Kuratani S"/>
            <person name="Sato K"/>
            <person name="Hyodo S Kuraku.S."/>
        </authorList>
    </citation>
    <scope>NUCLEOTIDE SEQUENCE [LARGE SCALE GENOMIC DNA]</scope>
</reference>
<dbReference type="InterPro" id="IPR000209">
    <property type="entry name" value="Peptidase_S8/S53_dom"/>
</dbReference>
<dbReference type="InterPro" id="IPR036852">
    <property type="entry name" value="Peptidase_S8/S53_dom_sf"/>
</dbReference>
<keyword evidence="4" id="KW-1015">Disulfide bond</keyword>
<protein>
    <recommendedName>
        <fullName evidence="6">Peptidase S8/S53 domain-containing protein</fullName>
    </recommendedName>
</protein>
<evidence type="ECO:0000256" key="5">
    <source>
        <dbReference type="PROSITE-ProRule" id="PRU01240"/>
    </source>
</evidence>
<evidence type="ECO:0000256" key="3">
    <source>
        <dbReference type="ARBA" id="ARBA00022825"/>
    </source>
</evidence>
<sequence length="242" mass="26055">MLCYKYDDPHASFDFNDHFDDQHDPVPDGFDENNGHGTKCAGEVAMEANNSFCGVGIAYDAKIGGFQAQMEGSAGSEMQYYKHIKSRSETMGRNGKGSIFIWASGNGGLLRDHCGADGYVNSIFTVAVGAVSNFGLSTFYSEACPAVMAVVPTGGTSNSPLDRNVEEQSLVTTELDNECTKTFRGTSSAAPMAAGIIALVLQAIPSLTWRDVQHLIVRTAKMSDLMNKGWKINGAGYHIHHK</sequence>
<dbReference type="InterPro" id="IPR015500">
    <property type="entry name" value="Peptidase_S8_subtilisin-rel"/>
</dbReference>
<dbReference type="SUPFAM" id="SSF52743">
    <property type="entry name" value="Subtilisin-like"/>
    <property type="match status" value="1"/>
</dbReference>
<evidence type="ECO:0000256" key="2">
    <source>
        <dbReference type="ARBA" id="ARBA00022801"/>
    </source>
</evidence>
<dbReference type="GO" id="GO:0016485">
    <property type="term" value="P:protein processing"/>
    <property type="evidence" value="ECO:0007669"/>
    <property type="project" value="TreeGrafter"/>
</dbReference>
<comment type="caution">
    <text evidence="5">Lacks conserved residue(s) required for the propagation of feature annotation.</text>
</comment>
<keyword evidence="3" id="KW-0720">Serine protease</keyword>
<feature type="domain" description="Peptidase S8/S53" evidence="6">
    <location>
        <begin position="91"/>
        <end position="221"/>
    </location>
</feature>
<name>A0A401NVZ3_SCYTO</name>
<dbReference type="InterPro" id="IPR034182">
    <property type="entry name" value="Kexin/furin"/>
</dbReference>
<accession>A0A401NVZ3</accession>
<dbReference type="PANTHER" id="PTHR42884:SF23">
    <property type="entry name" value="FURIN-LIKE PROTEASE 2"/>
    <property type="match status" value="1"/>
</dbReference>
<dbReference type="PROSITE" id="PS00138">
    <property type="entry name" value="SUBTILASE_SER"/>
    <property type="match status" value="1"/>
</dbReference>
<dbReference type="Pfam" id="PF00082">
    <property type="entry name" value="Peptidase_S8"/>
    <property type="match status" value="2"/>
</dbReference>
<keyword evidence="1" id="KW-0645">Protease</keyword>
<organism evidence="7 8">
    <name type="scientific">Scyliorhinus torazame</name>
    <name type="common">Cloudy catshark</name>
    <name type="synonym">Catulus torazame</name>
    <dbReference type="NCBI Taxonomy" id="75743"/>
    <lineage>
        <taxon>Eukaryota</taxon>
        <taxon>Metazoa</taxon>
        <taxon>Chordata</taxon>
        <taxon>Craniata</taxon>
        <taxon>Vertebrata</taxon>
        <taxon>Chondrichthyes</taxon>
        <taxon>Elasmobranchii</taxon>
        <taxon>Galeomorphii</taxon>
        <taxon>Galeoidea</taxon>
        <taxon>Carcharhiniformes</taxon>
        <taxon>Scyliorhinidae</taxon>
        <taxon>Scyliorhinus</taxon>
    </lineage>
</organism>
<dbReference type="CDD" id="cd04059">
    <property type="entry name" value="Peptidases_S8_Protein_convertases_Kexins_Furin-like"/>
    <property type="match status" value="1"/>
</dbReference>
<dbReference type="STRING" id="75743.A0A401NVZ3"/>
<dbReference type="PANTHER" id="PTHR42884">
    <property type="entry name" value="PROPROTEIN CONVERTASE SUBTILISIN/KEXIN-RELATED"/>
    <property type="match status" value="1"/>
</dbReference>
<dbReference type="PRINTS" id="PR00723">
    <property type="entry name" value="SUBTILISIN"/>
</dbReference>
<evidence type="ECO:0000256" key="1">
    <source>
        <dbReference type="ARBA" id="ARBA00022670"/>
    </source>
</evidence>
<proteinExistence type="inferred from homology"/>
<dbReference type="PROSITE" id="PS51892">
    <property type="entry name" value="SUBTILASE"/>
    <property type="match status" value="1"/>
</dbReference>
<dbReference type="OMA" id="RICTIVV"/>
<comment type="caution">
    <text evidence="7">The sequence shown here is derived from an EMBL/GenBank/DDBJ whole genome shotgun (WGS) entry which is preliminary data.</text>
</comment>
<evidence type="ECO:0000256" key="4">
    <source>
        <dbReference type="ARBA" id="ARBA00023157"/>
    </source>
</evidence>
<keyword evidence="8" id="KW-1185">Reference proteome</keyword>